<evidence type="ECO:0000313" key="1">
    <source>
        <dbReference type="EMBL" id="SAI72195.1"/>
    </source>
</evidence>
<sequence length="138" mass="15240">MSGSPVEVAGVLYASISQAARAHGISQHGMEWRIDSDSFPDHKRLPVIRRPAGDHLVGRALIDPERWPFDGDLSRRAPVLDPNINPPRVVRRVGWLRCMRCSRPTFSEDVVGIRICFECGGSGSVPIGRISDLVDETI</sequence>
<gene>
    <name evidence="1" type="ORF">SAMEA3906486_03995</name>
</gene>
<name>A0A157SP87_9BORD</name>
<reference evidence="1 2" key="1">
    <citation type="submission" date="2016-04" db="EMBL/GenBank/DDBJ databases">
        <authorList>
            <consortium name="Pathogen Informatics"/>
        </authorList>
    </citation>
    <scope>NUCLEOTIDE SEQUENCE [LARGE SCALE GENOMIC DNA]</scope>
    <source>
        <strain evidence="1 2">H050680373</strain>
    </source>
</reference>
<dbReference type="EMBL" id="FKIF01000007">
    <property type="protein sequence ID" value="SAI72195.1"/>
    <property type="molecule type" value="Genomic_DNA"/>
</dbReference>
<protein>
    <submittedName>
        <fullName evidence="1">Uncharacterized protein</fullName>
    </submittedName>
</protein>
<keyword evidence="2" id="KW-1185">Reference proteome</keyword>
<dbReference type="OrthoDB" id="6058446at2"/>
<dbReference type="Proteomes" id="UP000076848">
    <property type="component" value="Unassembled WGS sequence"/>
</dbReference>
<dbReference type="RefSeq" id="WP_066130795.1">
    <property type="nucleotide sequence ID" value="NZ_FKIF01000007.1"/>
</dbReference>
<dbReference type="STRING" id="288768.SAMEA3906486_03995"/>
<proteinExistence type="predicted"/>
<dbReference type="AlphaFoldDB" id="A0A157SP87"/>
<accession>A0A157SP87</accession>
<organism evidence="1 2">
    <name type="scientific">Bordetella ansorpii</name>
    <dbReference type="NCBI Taxonomy" id="288768"/>
    <lineage>
        <taxon>Bacteria</taxon>
        <taxon>Pseudomonadati</taxon>
        <taxon>Pseudomonadota</taxon>
        <taxon>Betaproteobacteria</taxon>
        <taxon>Burkholderiales</taxon>
        <taxon>Alcaligenaceae</taxon>
        <taxon>Bordetella</taxon>
    </lineage>
</organism>
<evidence type="ECO:0000313" key="2">
    <source>
        <dbReference type="Proteomes" id="UP000076848"/>
    </source>
</evidence>